<evidence type="ECO:0000313" key="3">
    <source>
        <dbReference type="Proteomes" id="UP001317705"/>
    </source>
</evidence>
<organism evidence="2 3">
    <name type="scientific">Geotalea uraniireducens</name>
    <dbReference type="NCBI Taxonomy" id="351604"/>
    <lineage>
        <taxon>Bacteria</taxon>
        <taxon>Pseudomonadati</taxon>
        <taxon>Thermodesulfobacteriota</taxon>
        <taxon>Desulfuromonadia</taxon>
        <taxon>Geobacterales</taxon>
        <taxon>Geobacteraceae</taxon>
        <taxon>Geotalea</taxon>
    </lineage>
</organism>
<dbReference type="EMBL" id="AP027151">
    <property type="protein sequence ID" value="BDV43088.1"/>
    <property type="molecule type" value="Genomic_DNA"/>
</dbReference>
<feature type="domain" description="Polymerase/histidinol phosphatase N-terminal" evidence="1">
    <location>
        <begin position="5"/>
        <end position="70"/>
    </location>
</feature>
<dbReference type="CDD" id="cd07438">
    <property type="entry name" value="PHP_HisPPase_AMP"/>
    <property type="match status" value="1"/>
</dbReference>
<evidence type="ECO:0000259" key="1">
    <source>
        <dbReference type="SMART" id="SM00481"/>
    </source>
</evidence>
<name>A0ABM8EKW6_9BACT</name>
<dbReference type="Gene3D" id="1.10.150.650">
    <property type="match status" value="1"/>
</dbReference>
<dbReference type="InterPro" id="IPR004013">
    <property type="entry name" value="PHP_dom"/>
</dbReference>
<dbReference type="InterPro" id="IPR003141">
    <property type="entry name" value="Pol/His_phosphatase_N"/>
</dbReference>
<dbReference type="SUPFAM" id="SSF89550">
    <property type="entry name" value="PHP domain-like"/>
    <property type="match status" value="1"/>
</dbReference>
<dbReference type="RefSeq" id="WP_281999205.1">
    <property type="nucleotide sequence ID" value="NZ_AP027151.1"/>
</dbReference>
<dbReference type="InterPro" id="IPR016195">
    <property type="entry name" value="Pol/histidinol_Pase-like"/>
</dbReference>
<proteinExistence type="predicted"/>
<dbReference type="PANTHER" id="PTHR42924">
    <property type="entry name" value="EXONUCLEASE"/>
    <property type="match status" value="1"/>
</dbReference>
<sequence length="295" mass="32812">MRHFVDLHVHSNYSDGVHPPARLIQMADELKLAAIAIADHDTVDGVDEALEAALDREIEVIPAVELSTEYGPYRDIHILGYYLDHHDPQLRKKLSDFRTMRDDRGKAITDRVNRRLARERKAPLAYADVLQLAEGSIGRPHIGRILIKHGYARDMEDAFRRYLIPCNVPKKYFAAIEAIDEIRRVGGVAVLAHPATISESRQELHRVIGELAAHGLDGLEVYNNKSTAEDSLELERLATDLGLLRSGGSDFHGFEDDLEIGTGRGKLAVKNDVVEQLRKRATSRIQPPLSVGGGG</sequence>
<dbReference type="PANTHER" id="PTHR42924:SF3">
    <property type="entry name" value="POLYMERASE_HISTIDINOL PHOSPHATASE N-TERMINAL DOMAIN-CONTAINING PROTEIN"/>
    <property type="match status" value="1"/>
</dbReference>
<dbReference type="Pfam" id="PF02811">
    <property type="entry name" value="PHP"/>
    <property type="match status" value="1"/>
</dbReference>
<protein>
    <submittedName>
        <fullName evidence="2">Phosphatase</fullName>
    </submittedName>
</protein>
<keyword evidence="3" id="KW-1185">Reference proteome</keyword>
<dbReference type="SMART" id="SM00481">
    <property type="entry name" value="POLIIIAc"/>
    <property type="match status" value="1"/>
</dbReference>
<gene>
    <name evidence="2" type="ORF">GURASL_20110</name>
</gene>
<reference evidence="2 3" key="1">
    <citation type="submission" date="2022-12" db="EMBL/GenBank/DDBJ databases">
        <title>Polyphasic characterization of Geotalea uranireducens NIT-SL11 newly isolated from a complex of sewage sludge and microbially reduced graphene oxide.</title>
        <authorList>
            <person name="Xie L."/>
            <person name="Yoshida N."/>
            <person name="Meng L."/>
        </authorList>
    </citation>
    <scope>NUCLEOTIDE SEQUENCE [LARGE SCALE GENOMIC DNA]</scope>
    <source>
        <strain evidence="2 3">NIT-SL11</strain>
    </source>
</reference>
<dbReference type="Proteomes" id="UP001317705">
    <property type="component" value="Chromosome"/>
</dbReference>
<dbReference type="InterPro" id="IPR052018">
    <property type="entry name" value="PHP_domain"/>
</dbReference>
<accession>A0ABM8EKW6</accession>
<evidence type="ECO:0000313" key="2">
    <source>
        <dbReference type="EMBL" id="BDV43088.1"/>
    </source>
</evidence>
<dbReference type="Gene3D" id="3.20.20.140">
    <property type="entry name" value="Metal-dependent hydrolases"/>
    <property type="match status" value="1"/>
</dbReference>